<feature type="compositionally biased region" description="Polar residues" evidence="2">
    <location>
        <begin position="353"/>
        <end position="365"/>
    </location>
</feature>
<dbReference type="SUPFAM" id="SSF53474">
    <property type="entry name" value="alpha/beta-Hydrolases"/>
    <property type="match status" value="1"/>
</dbReference>
<protein>
    <submittedName>
        <fullName evidence="3">Uncharacterized protein</fullName>
    </submittedName>
</protein>
<keyword evidence="1" id="KW-0175">Coiled coil</keyword>
<feature type="compositionally biased region" description="Low complexity" evidence="2">
    <location>
        <begin position="200"/>
        <end position="211"/>
    </location>
</feature>
<evidence type="ECO:0000313" key="3">
    <source>
        <dbReference type="EMBL" id="CAE0455619.1"/>
    </source>
</evidence>
<name>A0A7S3V484_9STRA</name>
<evidence type="ECO:0000256" key="2">
    <source>
        <dbReference type="SAM" id="MobiDB-lite"/>
    </source>
</evidence>
<proteinExistence type="predicted"/>
<organism evidence="3">
    <name type="scientific">Chaetoceros debilis</name>
    <dbReference type="NCBI Taxonomy" id="122233"/>
    <lineage>
        <taxon>Eukaryota</taxon>
        <taxon>Sar</taxon>
        <taxon>Stramenopiles</taxon>
        <taxon>Ochrophyta</taxon>
        <taxon>Bacillariophyta</taxon>
        <taxon>Coscinodiscophyceae</taxon>
        <taxon>Chaetocerotophycidae</taxon>
        <taxon>Chaetocerotales</taxon>
        <taxon>Chaetocerotaceae</taxon>
        <taxon>Chaetoceros</taxon>
    </lineage>
</organism>
<feature type="region of interest" description="Disordered" evidence="2">
    <location>
        <begin position="127"/>
        <end position="172"/>
    </location>
</feature>
<dbReference type="EMBL" id="HBIO01000626">
    <property type="protein sequence ID" value="CAE0455619.1"/>
    <property type="molecule type" value="Transcribed_RNA"/>
</dbReference>
<accession>A0A7S3V484</accession>
<gene>
    <name evidence="3" type="ORF">CDEB00056_LOCUS460</name>
</gene>
<evidence type="ECO:0000256" key="1">
    <source>
        <dbReference type="SAM" id="Coils"/>
    </source>
</evidence>
<feature type="region of interest" description="Disordered" evidence="2">
    <location>
        <begin position="192"/>
        <end position="213"/>
    </location>
</feature>
<dbReference type="InterPro" id="IPR029058">
    <property type="entry name" value="AB_hydrolase_fold"/>
</dbReference>
<feature type="compositionally biased region" description="Low complexity" evidence="2">
    <location>
        <begin position="144"/>
        <end position="156"/>
    </location>
</feature>
<feature type="coiled-coil region" evidence="1">
    <location>
        <begin position="373"/>
        <end position="400"/>
    </location>
</feature>
<feature type="region of interest" description="Disordered" evidence="2">
    <location>
        <begin position="345"/>
        <end position="370"/>
    </location>
</feature>
<dbReference type="AlphaFoldDB" id="A0A7S3V484"/>
<dbReference type="Gene3D" id="3.40.50.1820">
    <property type="entry name" value="alpha/beta hydrolase"/>
    <property type="match status" value="1"/>
</dbReference>
<reference evidence="3" key="1">
    <citation type="submission" date="2021-01" db="EMBL/GenBank/DDBJ databases">
        <authorList>
            <person name="Corre E."/>
            <person name="Pelletier E."/>
            <person name="Niang G."/>
            <person name="Scheremetjew M."/>
            <person name="Finn R."/>
            <person name="Kale V."/>
            <person name="Holt S."/>
            <person name="Cochrane G."/>
            <person name="Meng A."/>
            <person name="Brown T."/>
            <person name="Cohen L."/>
        </authorList>
    </citation>
    <scope>NUCLEOTIDE SEQUENCE</scope>
    <source>
        <strain evidence="3">MM31A-1</strain>
    </source>
</reference>
<sequence length="789" mass="88098">MRTYTQNAGGLSTVITGILLITKSMSTGAVEGRPMQMQVKVQMTAFQGSNGSVSTSTPTSRSIRTLPLHVTMANIDANAYDGTSMESHASNLNMNANNPYTNVPLVFIPGLKGTHLSYYEKKDEYDVNDSASDSDSNDKGIQNSSLGARSSSSGKGTNSNRDASEDEGECTNNIDRAEEKFLQNPLLRKMNLPFLDKQKNGNGRIGSSNGNSKRKRRAWLTLGGLLNLPTRHPTRSLALPLTYTYQKDGTLKQDRGSLFPDGVIDYIVQLKLKLSVQLKLNDHASIDEKKMRDDGNGKEKHSKKVGNGLGIVLPQSDIDFCFFPFYGHVTEHLNEVNERFQKLVAENSEEDSSQSGADVSTSTKPASGRNIQVKVVEKENNEISQQQKQAQAKYDNEKNSVARPTAVFQYDWRRSLPELTEEFDAFCEETFPGQIVQVVAHSMGGLISYGAMRQNPSKYQAGGVMVGVPFRTGTQYLQDMHKGYYTELNRCQQFTPKDQFTFSSHWIFFDAKDDVGDGFVDVTKCDLGSFMFDTEGSSIGKAKATTATSTSVSNNGIGTVRISEEKNQFRPAVEGDKIGIDFYNANDWEKHELGIFQPKCFATIDEETLNLYRNHLNIQLYEARRWRKDILGDLNKAELEAFPPLVLCATDTVPTVNQVLRRQKQSKNREGTISRNILESTSLDTIMDNVSKDFMEFEYDYVNGRSVPGDGRIDFDKAFPVNNVSYEQISLGSVHAKQMCWSEAGGDWETVWNAVSKQIDIYNLSKSNAGNLQRDLAEKQQMEKIEERI</sequence>